<protein>
    <recommendedName>
        <fullName evidence="3">DUF4124 domain-containing protein</fullName>
    </recommendedName>
</protein>
<feature type="region of interest" description="Disordered" evidence="1">
    <location>
        <begin position="119"/>
        <end position="162"/>
    </location>
</feature>
<evidence type="ECO:0000259" key="3">
    <source>
        <dbReference type="Pfam" id="PF13511"/>
    </source>
</evidence>
<feature type="signal peptide" evidence="2">
    <location>
        <begin position="1"/>
        <end position="17"/>
    </location>
</feature>
<feature type="chain" id="PRO_5012373540" description="DUF4124 domain-containing protein" evidence="2">
    <location>
        <begin position="18"/>
        <end position="162"/>
    </location>
</feature>
<evidence type="ECO:0000313" key="5">
    <source>
        <dbReference type="Proteomes" id="UP000192923"/>
    </source>
</evidence>
<keyword evidence="2" id="KW-0732">Signal</keyword>
<keyword evidence="5" id="KW-1185">Reference proteome</keyword>
<organism evidence="4 5">
    <name type="scientific">Methylomagnum ishizawai</name>
    <dbReference type="NCBI Taxonomy" id="1760988"/>
    <lineage>
        <taxon>Bacteria</taxon>
        <taxon>Pseudomonadati</taxon>
        <taxon>Pseudomonadota</taxon>
        <taxon>Gammaproteobacteria</taxon>
        <taxon>Methylococcales</taxon>
        <taxon>Methylococcaceae</taxon>
        <taxon>Methylomagnum</taxon>
    </lineage>
</organism>
<dbReference type="Pfam" id="PF13511">
    <property type="entry name" value="DUF4124"/>
    <property type="match status" value="1"/>
</dbReference>
<dbReference type="InterPro" id="IPR025392">
    <property type="entry name" value="DUF4124"/>
</dbReference>
<dbReference type="RefSeq" id="WP_085210999.1">
    <property type="nucleotide sequence ID" value="NZ_FXAM01000001.1"/>
</dbReference>
<name>A0A1Y6D1X6_9GAMM</name>
<gene>
    <name evidence="4" type="ORF">SAMN02949497_1294</name>
</gene>
<evidence type="ECO:0000256" key="1">
    <source>
        <dbReference type="SAM" id="MobiDB-lite"/>
    </source>
</evidence>
<sequence length="162" mass="18355">MKKLMLLAALWAASAEAETYRCNVDGKTVYSQTQCSHGAERVRMAPAPTDSLDNPEAAERHRLKLEQEQARQEAERQELERQAEAARQRTLEEERLRHDRAMESNLEVVKSKLDRIETDTKQLRREQAEQGSALDQARSEQARSKALGTTCRPNGGGTLYCD</sequence>
<evidence type="ECO:0000256" key="2">
    <source>
        <dbReference type="SAM" id="SignalP"/>
    </source>
</evidence>
<accession>A0A1Y6D1X6</accession>
<feature type="compositionally biased region" description="Basic and acidic residues" evidence="1">
    <location>
        <begin position="57"/>
        <end position="102"/>
    </location>
</feature>
<proteinExistence type="predicted"/>
<dbReference type="EMBL" id="FXAM01000001">
    <property type="protein sequence ID" value="SMF93995.1"/>
    <property type="molecule type" value="Genomic_DNA"/>
</dbReference>
<dbReference type="AlphaFoldDB" id="A0A1Y6D1X6"/>
<dbReference type="Proteomes" id="UP000192923">
    <property type="component" value="Unassembled WGS sequence"/>
</dbReference>
<evidence type="ECO:0000313" key="4">
    <source>
        <dbReference type="EMBL" id="SMF93995.1"/>
    </source>
</evidence>
<reference evidence="4 5" key="1">
    <citation type="submission" date="2016-12" db="EMBL/GenBank/DDBJ databases">
        <authorList>
            <person name="Song W.-J."/>
            <person name="Kurnit D.M."/>
        </authorList>
    </citation>
    <scope>NUCLEOTIDE SEQUENCE [LARGE SCALE GENOMIC DNA]</scope>
    <source>
        <strain evidence="4 5">175</strain>
    </source>
</reference>
<feature type="compositionally biased region" description="Basic and acidic residues" evidence="1">
    <location>
        <begin position="119"/>
        <end position="128"/>
    </location>
</feature>
<feature type="domain" description="DUF4124" evidence="3">
    <location>
        <begin position="6"/>
        <end position="59"/>
    </location>
</feature>
<feature type="region of interest" description="Disordered" evidence="1">
    <location>
        <begin position="36"/>
        <end position="102"/>
    </location>
</feature>